<name>A0AA41TXZ1_9ACTN</name>
<evidence type="ECO:0000313" key="2">
    <source>
        <dbReference type="EMBL" id="MCF2527323.1"/>
    </source>
</evidence>
<dbReference type="Proteomes" id="UP001165378">
    <property type="component" value="Unassembled WGS sequence"/>
</dbReference>
<feature type="domain" description="DUF397" evidence="1">
    <location>
        <begin position="10"/>
        <end position="63"/>
    </location>
</feature>
<evidence type="ECO:0000259" key="1">
    <source>
        <dbReference type="Pfam" id="PF04149"/>
    </source>
</evidence>
<sequence>MKNEDRPAPAWFKSSYSGSQGGNCLEVAGAGSCPVAVRDSKDVVRGHLTIAARSWDALVRDLKD</sequence>
<dbReference type="InterPro" id="IPR007278">
    <property type="entry name" value="DUF397"/>
</dbReference>
<gene>
    <name evidence="2" type="ORF">LZ495_08865</name>
</gene>
<proteinExistence type="predicted"/>
<organism evidence="2 3">
    <name type="scientific">Yinghuangia soli</name>
    <dbReference type="NCBI Taxonomy" id="2908204"/>
    <lineage>
        <taxon>Bacteria</taxon>
        <taxon>Bacillati</taxon>
        <taxon>Actinomycetota</taxon>
        <taxon>Actinomycetes</taxon>
        <taxon>Kitasatosporales</taxon>
        <taxon>Streptomycetaceae</taxon>
        <taxon>Yinghuangia</taxon>
    </lineage>
</organism>
<dbReference type="EMBL" id="JAKFHA010000003">
    <property type="protein sequence ID" value="MCF2527323.1"/>
    <property type="molecule type" value="Genomic_DNA"/>
</dbReference>
<protein>
    <submittedName>
        <fullName evidence="2">DUF397 domain-containing protein</fullName>
    </submittedName>
</protein>
<reference evidence="2" key="1">
    <citation type="submission" date="2022-01" db="EMBL/GenBank/DDBJ databases">
        <title>Genome-Based Taxonomic Classification of the Phylum Actinobacteria.</title>
        <authorList>
            <person name="Gao Y."/>
        </authorList>
    </citation>
    <scope>NUCLEOTIDE SEQUENCE</scope>
    <source>
        <strain evidence="2">KLBMP 8922</strain>
    </source>
</reference>
<dbReference type="RefSeq" id="WP_235051459.1">
    <property type="nucleotide sequence ID" value="NZ_JAKFHA010000003.1"/>
</dbReference>
<evidence type="ECO:0000313" key="3">
    <source>
        <dbReference type="Proteomes" id="UP001165378"/>
    </source>
</evidence>
<accession>A0AA41TXZ1</accession>
<dbReference type="Pfam" id="PF04149">
    <property type="entry name" value="DUF397"/>
    <property type="match status" value="1"/>
</dbReference>
<dbReference type="AlphaFoldDB" id="A0AA41TXZ1"/>
<keyword evidence="3" id="KW-1185">Reference proteome</keyword>
<comment type="caution">
    <text evidence="2">The sequence shown here is derived from an EMBL/GenBank/DDBJ whole genome shotgun (WGS) entry which is preliminary data.</text>
</comment>